<dbReference type="GO" id="GO:0008483">
    <property type="term" value="F:transaminase activity"/>
    <property type="evidence" value="ECO:0007669"/>
    <property type="project" value="UniProtKB-KW"/>
</dbReference>
<dbReference type="Proteomes" id="UP000757890">
    <property type="component" value="Unassembled WGS sequence"/>
</dbReference>
<dbReference type="EMBL" id="JABZMK010000044">
    <property type="protein sequence ID" value="MBF1129696.1"/>
    <property type="molecule type" value="Genomic_DNA"/>
</dbReference>
<gene>
    <name evidence="1" type="ORF">HXL70_06590</name>
</gene>
<name>A0A930B8Z5_9FIRM</name>
<evidence type="ECO:0000313" key="1">
    <source>
        <dbReference type="EMBL" id="MBF1129696.1"/>
    </source>
</evidence>
<dbReference type="AlphaFoldDB" id="A0A930B8Z5"/>
<protein>
    <submittedName>
        <fullName evidence="1">Aminotransferase</fullName>
    </submittedName>
</protein>
<keyword evidence="1" id="KW-0032">Aminotransferase</keyword>
<evidence type="ECO:0000313" key="2">
    <source>
        <dbReference type="Proteomes" id="UP000757890"/>
    </source>
</evidence>
<organism evidence="1 2">
    <name type="scientific">Dialister invisus</name>
    <dbReference type="NCBI Taxonomy" id="218538"/>
    <lineage>
        <taxon>Bacteria</taxon>
        <taxon>Bacillati</taxon>
        <taxon>Bacillota</taxon>
        <taxon>Negativicutes</taxon>
        <taxon>Veillonellales</taxon>
        <taxon>Veillonellaceae</taxon>
        <taxon>Dialister</taxon>
    </lineage>
</organism>
<sequence>AKEAGVKFVPYISGFFITIPLEGAQKVCDCLEKDNVFLVPMKKGIRLAVCSVSKAKMKGLAAKLAAAIEAAGAKQ</sequence>
<accession>A0A930B8Z5</accession>
<reference evidence="1" key="1">
    <citation type="submission" date="2020-04" db="EMBL/GenBank/DDBJ databases">
        <title>Deep metagenomics examines the oral microbiome during advanced dental caries in children, revealing novel taxa and co-occurrences with host molecules.</title>
        <authorList>
            <person name="Baker J.L."/>
            <person name="Morton J.T."/>
            <person name="Dinis M."/>
            <person name="Alvarez R."/>
            <person name="Tran N.C."/>
            <person name="Knight R."/>
            <person name="Edlund A."/>
        </authorList>
    </citation>
    <scope>NUCLEOTIDE SEQUENCE</scope>
    <source>
        <strain evidence="1">JCVI_32_bin.14</strain>
    </source>
</reference>
<dbReference type="Gene3D" id="3.90.1150.10">
    <property type="entry name" value="Aspartate Aminotransferase, domain 1"/>
    <property type="match status" value="1"/>
</dbReference>
<feature type="non-terminal residue" evidence="1">
    <location>
        <position position="1"/>
    </location>
</feature>
<comment type="caution">
    <text evidence="1">The sequence shown here is derived from an EMBL/GenBank/DDBJ whole genome shotgun (WGS) entry which is preliminary data.</text>
</comment>
<proteinExistence type="predicted"/>
<keyword evidence="1" id="KW-0808">Transferase</keyword>
<dbReference type="InterPro" id="IPR015422">
    <property type="entry name" value="PyrdxlP-dep_Trfase_small"/>
</dbReference>